<dbReference type="InterPro" id="IPR032779">
    <property type="entry name" value="FliG_M"/>
</dbReference>
<feature type="domain" description="Flagellar motor switch protein FliG N-terminal" evidence="11">
    <location>
        <begin position="7"/>
        <end position="80"/>
    </location>
</feature>
<dbReference type="GO" id="GO:0006935">
    <property type="term" value="P:chemotaxis"/>
    <property type="evidence" value="ECO:0007669"/>
    <property type="project" value="UniProtKB-KW"/>
</dbReference>
<sequence>MANNLDELPGLDKAAILFQVLGESLSLSMFQGISESDLLRIRVRSKELINVPFEVKQTIVEEFYFKMMTQKYRQVDKSKKLFAFLDDLNDEQIYYLISTESSRIIALALDQLSEARKFKILNRFDSAAKHNIIIEFAELNDIPLEAVVNTAQELKKKTSFIPGPKEFTRGGAKSIAGILNQMSMDDSEQYLQQIEIDDPELFAKVKKY</sequence>
<evidence type="ECO:0000256" key="8">
    <source>
        <dbReference type="ARBA" id="ARBA00023136"/>
    </source>
</evidence>
<evidence type="ECO:0000256" key="4">
    <source>
        <dbReference type="ARBA" id="ARBA00021870"/>
    </source>
</evidence>
<dbReference type="PANTHER" id="PTHR30534">
    <property type="entry name" value="FLAGELLAR MOTOR SWITCH PROTEIN FLIG"/>
    <property type="match status" value="1"/>
</dbReference>
<dbReference type="InterPro" id="IPR011002">
    <property type="entry name" value="FliG_a-hlx"/>
</dbReference>
<evidence type="ECO:0000256" key="7">
    <source>
        <dbReference type="ARBA" id="ARBA00022779"/>
    </source>
</evidence>
<evidence type="ECO:0000259" key="11">
    <source>
        <dbReference type="Pfam" id="PF14842"/>
    </source>
</evidence>
<comment type="similarity">
    <text evidence="3">Belongs to the FliG family.</text>
</comment>
<keyword evidence="8" id="KW-0472">Membrane</keyword>
<name>A0A382YX55_9ZZZZ</name>
<evidence type="ECO:0000313" key="12">
    <source>
        <dbReference type="EMBL" id="SVD87405.1"/>
    </source>
</evidence>
<organism evidence="12">
    <name type="scientific">marine metagenome</name>
    <dbReference type="NCBI Taxonomy" id="408172"/>
    <lineage>
        <taxon>unclassified sequences</taxon>
        <taxon>metagenomes</taxon>
        <taxon>ecological metagenomes</taxon>
    </lineage>
</organism>
<evidence type="ECO:0000256" key="9">
    <source>
        <dbReference type="ARBA" id="ARBA00023143"/>
    </source>
</evidence>
<dbReference type="InterPro" id="IPR028263">
    <property type="entry name" value="FliG_N"/>
</dbReference>
<dbReference type="EMBL" id="UINC01178962">
    <property type="protein sequence ID" value="SVD87405.1"/>
    <property type="molecule type" value="Genomic_DNA"/>
</dbReference>
<keyword evidence="5" id="KW-1003">Cell membrane</keyword>
<feature type="non-terminal residue" evidence="12">
    <location>
        <position position="208"/>
    </location>
</feature>
<accession>A0A382YX55</accession>
<dbReference type="PANTHER" id="PTHR30534:SF0">
    <property type="entry name" value="FLAGELLAR MOTOR SWITCH PROTEIN FLIG"/>
    <property type="match status" value="1"/>
</dbReference>
<proteinExistence type="inferred from homology"/>
<feature type="domain" description="Flagellar motor switch protein FliG middle" evidence="10">
    <location>
        <begin position="91"/>
        <end position="159"/>
    </location>
</feature>
<dbReference type="GO" id="GO:0003774">
    <property type="term" value="F:cytoskeletal motor activity"/>
    <property type="evidence" value="ECO:0007669"/>
    <property type="project" value="InterPro"/>
</dbReference>
<dbReference type="SUPFAM" id="SSF48029">
    <property type="entry name" value="FliG"/>
    <property type="match status" value="2"/>
</dbReference>
<comment type="subcellular location">
    <subcellularLocation>
        <location evidence="1">Bacterial flagellum basal body</location>
    </subcellularLocation>
    <subcellularLocation>
        <location evidence="2">Cell membrane</location>
        <topology evidence="2">Peripheral membrane protein</topology>
        <orientation evidence="2">Cytoplasmic side</orientation>
    </subcellularLocation>
</comment>
<reference evidence="12" key="1">
    <citation type="submission" date="2018-05" db="EMBL/GenBank/DDBJ databases">
        <authorList>
            <person name="Lanie J.A."/>
            <person name="Ng W.-L."/>
            <person name="Kazmierczak K.M."/>
            <person name="Andrzejewski T.M."/>
            <person name="Davidsen T.M."/>
            <person name="Wayne K.J."/>
            <person name="Tettelin H."/>
            <person name="Glass J.I."/>
            <person name="Rusch D."/>
            <person name="Podicherti R."/>
            <person name="Tsui H.-C.T."/>
            <person name="Winkler M.E."/>
        </authorList>
    </citation>
    <scope>NUCLEOTIDE SEQUENCE</scope>
</reference>
<evidence type="ECO:0000256" key="2">
    <source>
        <dbReference type="ARBA" id="ARBA00004413"/>
    </source>
</evidence>
<evidence type="ECO:0000259" key="10">
    <source>
        <dbReference type="Pfam" id="PF14841"/>
    </source>
</evidence>
<dbReference type="Pfam" id="PF14842">
    <property type="entry name" value="FliG_N"/>
    <property type="match status" value="1"/>
</dbReference>
<protein>
    <recommendedName>
        <fullName evidence="4">Flagellar motor switch protein FliG</fullName>
    </recommendedName>
</protein>
<evidence type="ECO:0000256" key="3">
    <source>
        <dbReference type="ARBA" id="ARBA00010299"/>
    </source>
</evidence>
<dbReference type="Pfam" id="PF14841">
    <property type="entry name" value="FliG_M"/>
    <property type="match status" value="1"/>
</dbReference>
<gene>
    <name evidence="12" type="ORF">METZ01_LOCUS440259</name>
</gene>
<dbReference type="GO" id="GO:0071973">
    <property type="term" value="P:bacterial-type flagellum-dependent cell motility"/>
    <property type="evidence" value="ECO:0007669"/>
    <property type="project" value="InterPro"/>
</dbReference>
<dbReference type="GO" id="GO:0009425">
    <property type="term" value="C:bacterial-type flagellum basal body"/>
    <property type="evidence" value="ECO:0007669"/>
    <property type="project" value="UniProtKB-SubCell"/>
</dbReference>
<dbReference type="AlphaFoldDB" id="A0A382YX55"/>
<dbReference type="GO" id="GO:0005886">
    <property type="term" value="C:plasma membrane"/>
    <property type="evidence" value="ECO:0007669"/>
    <property type="project" value="UniProtKB-SubCell"/>
</dbReference>
<keyword evidence="7" id="KW-0283">Flagellar rotation</keyword>
<keyword evidence="6" id="KW-0145">Chemotaxis</keyword>
<dbReference type="InterPro" id="IPR000090">
    <property type="entry name" value="Flg_Motor_Flig"/>
</dbReference>
<evidence type="ECO:0000256" key="1">
    <source>
        <dbReference type="ARBA" id="ARBA00004117"/>
    </source>
</evidence>
<evidence type="ECO:0000256" key="5">
    <source>
        <dbReference type="ARBA" id="ARBA00022475"/>
    </source>
</evidence>
<dbReference type="Gene3D" id="1.10.220.30">
    <property type="match status" value="2"/>
</dbReference>
<evidence type="ECO:0000256" key="6">
    <source>
        <dbReference type="ARBA" id="ARBA00022500"/>
    </source>
</evidence>
<keyword evidence="9" id="KW-0975">Bacterial flagellum</keyword>